<keyword evidence="13" id="KW-1185">Reference proteome</keyword>
<dbReference type="PANTHER" id="PTHR22808">
    <property type="entry name" value="NCL1 YEAST -RELATED NOL1/NOP2/FMU SUN DOMAIN-CONTAINING"/>
    <property type="match status" value="1"/>
</dbReference>
<dbReference type="InterPro" id="IPR029063">
    <property type="entry name" value="SAM-dependent_MTases_sf"/>
</dbReference>
<evidence type="ECO:0000256" key="1">
    <source>
        <dbReference type="ARBA" id="ARBA00004123"/>
    </source>
</evidence>
<dbReference type="Proteomes" id="UP000006310">
    <property type="component" value="Chromosome 7"/>
</dbReference>
<dbReference type="Gene3D" id="3.40.50.150">
    <property type="entry name" value="Vaccinia Virus protein VP39"/>
    <property type="match status" value="1"/>
</dbReference>
<organism evidence="12 13">
    <name type="scientific">Huiozyma naganishii (strain ATCC MYA-139 / BCRC 22969 / CBS 8797 / KCTC 17520 / NBRC 10181 / NCYC 3082 / Yp74L-3)</name>
    <name type="common">Yeast</name>
    <name type="synonym">Kazachstania naganishii</name>
    <dbReference type="NCBI Taxonomy" id="1071383"/>
    <lineage>
        <taxon>Eukaryota</taxon>
        <taxon>Fungi</taxon>
        <taxon>Dikarya</taxon>
        <taxon>Ascomycota</taxon>
        <taxon>Saccharomycotina</taxon>
        <taxon>Saccharomycetes</taxon>
        <taxon>Saccharomycetales</taxon>
        <taxon>Saccharomycetaceae</taxon>
        <taxon>Huiozyma</taxon>
    </lineage>
</organism>
<dbReference type="GO" id="GO:0030488">
    <property type="term" value="P:tRNA methylation"/>
    <property type="evidence" value="ECO:0007669"/>
    <property type="project" value="TreeGrafter"/>
</dbReference>
<dbReference type="Pfam" id="PF25376">
    <property type="entry name" value="Pre-PUA_NSUN2"/>
    <property type="match status" value="1"/>
</dbReference>
<dbReference type="GO" id="GO:0000049">
    <property type="term" value="F:tRNA binding"/>
    <property type="evidence" value="ECO:0007669"/>
    <property type="project" value="UniProtKB-KW"/>
</dbReference>
<gene>
    <name evidence="12" type="primary">KNAG0G01510</name>
    <name evidence="12" type="ordered locus">KNAG_0G01510</name>
</gene>
<dbReference type="GeneID" id="34526933"/>
<evidence type="ECO:0000259" key="11">
    <source>
        <dbReference type="PROSITE" id="PS51686"/>
    </source>
</evidence>
<dbReference type="InterPro" id="IPR023267">
    <property type="entry name" value="RCMT"/>
</dbReference>
<keyword evidence="7" id="KW-0819">tRNA processing</keyword>
<feature type="binding site" evidence="10">
    <location>
        <position position="269"/>
    </location>
    <ligand>
        <name>S-adenosyl-L-methionine</name>
        <dbReference type="ChEBI" id="CHEBI:59789"/>
    </ligand>
</feature>
<evidence type="ECO:0000313" key="12">
    <source>
        <dbReference type="EMBL" id="CCK71209.1"/>
    </source>
</evidence>
<name>J7S7W2_HUIN7</name>
<dbReference type="Pfam" id="PF25378">
    <property type="entry name" value="PUA_NSUN2"/>
    <property type="match status" value="1"/>
</dbReference>
<evidence type="ECO:0000256" key="4">
    <source>
        <dbReference type="ARBA" id="ARBA00022603"/>
    </source>
</evidence>
<keyword evidence="5 10" id="KW-0808">Transferase</keyword>
<evidence type="ECO:0000256" key="8">
    <source>
        <dbReference type="ARBA" id="ARBA00022884"/>
    </source>
</evidence>
<keyword evidence="8 10" id="KW-0694">RNA-binding</keyword>
<evidence type="ECO:0000256" key="10">
    <source>
        <dbReference type="PROSITE-ProRule" id="PRU01023"/>
    </source>
</evidence>
<accession>J7S7W2</accession>
<dbReference type="KEGG" id="kng:KNAG_0G01510"/>
<keyword evidence="4 10" id="KW-0489">Methyltransferase</keyword>
<feature type="active site" description="Nucleophile" evidence="10">
    <location>
        <position position="322"/>
    </location>
</feature>
<dbReference type="InterPro" id="IPR049560">
    <property type="entry name" value="MeTrfase_RsmB-F_NOP2_cat"/>
</dbReference>
<dbReference type="Pfam" id="PF01189">
    <property type="entry name" value="Methyltr_RsmB-F"/>
    <property type="match status" value="1"/>
</dbReference>
<reference evidence="12 13" key="1">
    <citation type="journal article" date="2011" name="Proc. Natl. Acad. Sci. U.S.A.">
        <title>Evolutionary erosion of yeast sex chromosomes by mating-type switching accidents.</title>
        <authorList>
            <person name="Gordon J.L."/>
            <person name="Armisen D."/>
            <person name="Proux-Wera E."/>
            <person name="Oheigeartaigh S.S."/>
            <person name="Byrne K.P."/>
            <person name="Wolfe K.H."/>
        </authorList>
    </citation>
    <scope>NUCLEOTIDE SEQUENCE [LARGE SCALE GENOMIC DNA]</scope>
    <source>
        <strain evidence="13">ATCC MYA-139 / BCRC 22969 / CBS 8797 / CCRC 22969 / KCTC 17520 / NBRC 10181 / NCYC 3082</strain>
    </source>
</reference>
<feature type="binding site" evidence="10">
    <location>
        <position position="243"/>
    </location>
    <ligand>
        <name>S-adenosyl-L-methionine</name>
        <dbReference type="ChEBI" id="CHEBI:59789"/>
    </ligand>
</feature>
<keyword evidence="6 10" id="KW-0949">S-adenosyl-L-methionine</keyword>
<evidence type="ECO:0000313" key="13">
    <source>
        <dbReference type="Proteomes" id="UP000006310"/>
    </source>
</evidence>
<dbReference type="STRING" id="1071383.J7S7W2"/>
<dbReference type="HOGENOM" id="CLU_005316_4_3_1"/>
<dbReference type="OrthoDB" id="4053392at2759"/>
<keyword evidence="9" id="KW-0539">Nucleus</keyword>
<dbReference type="PROSITE" id="PS01153">
    <property type="entry name" value="NOL1_NOP2_SUN"/>
    <property type="match status" value="1"/>
</dbReference>
<evidence type="ECO:0000256" key="2">
    <source>
        <dbReference type="ARBA" id="ARBA00007494"/>
    </source>
</evidence>
<feature type="binding site" evidence="10">
    <location>
        <begin position="187"/>
        <end position="193"/>
    </location>
    <ligand>
        <name>S-adenosyl-L-methionine</name>
        <dbReference type="ChEBI" id="CHEBI:59789"/>
    </ligand>
</feature>
<dbReference type="PRINTS" id="PR02008">
    <property type="entry name" value="RCMTFAMILY"/>
</dbReference>
<dbReference type="eggNOG" id="KOG2198">
    <property type="taxonomic scope" value="Eukaryota"/>
</dbReference>
<dbReference type="RefSeq" id="XP_022465455.1">
    <property type="nucleotide sequence ID" value="XM_022609017.1"/>
</dbReference>
<feature type="binding site" evidence="10">
    <location>
        <position position="216"/>
    </location>
    <ligand>
        <name>S-adenosyl-L-methionine</name>
        <dbReference type="ChEBI" id="CHEBI:59789"/>
    </ligand>
</feature>
<protein>
    <recommendedName>
        <fullName evidence="11">SAM-dependent MTase RsmB/NOP-type domain-containing protein</fullName>
    </recommendedName>
</protein>
<evidence type="ECO:0000256" key="5">
    <source>
        <dbReference type="ARBA" id="ARBA00022679"/>
    </source>
</evidence>
<dbReference type="PANTHER" id="PTHR22808:SF1">
    <property type="entry name" value="RNA CYTOSINE-C(5)-METHYLTRANSFERASE NSUN2-RELATED"/>
    <property type="match status" value="1"/>
</dbReference>
<dbReference type="GO" id="GO:0016428">
    <property type="term" value="F:tRNA (cytidine-5-)-methyltransferase activity"/>
    <property type="evidence" value="ECO:0007669"/>
    <property type="project" value="InterPro"/>
</dbReference>
<dbReference type="GO" id="GO:0005634">
    <property type="term" value="C:nucleus"/>
    <property type="evidence" value="ECO:0007669"/>
    <property type="project" value="UniProtKB-SubCell"/>
</dbReference>
<proteinExistence type="inferred from homology"/>
<sequence length="666" mass="76473">MQCSYTHCNGSHIICSGTTIERMAKKKHYGKNTRSHMNWKDLVKENDKWEKYYKTELRLFSDEAEWLDFKRACQRDLPLTFRITGTRVHAQDILQIFKQKHLPSLTNITFEGEAVKPPIQLEWYPNHLAWQLDVSKRILRKSEQFAKTHKFLVMETAIGNISRQEAVSMIPPLLLRLESNHNVLDMCAAPGSKTAQLIEQLHKDTDEPTGIIVANDSDMRRSYLLVHQLKRLNSSNILVVNHDAQFFPNIRTNSLNNNITMKFDRILCDVPCSGDGTLRKNINIWNDWRFQNALGLHRLQNNILNRGLQLLRNGGRLVYSTCSMNPIENEAVIANALRNWAGEVSLVNFDDELPGLIRSRGISSWPVIDRNGEMRERGDPETLDSWFPPTADEQKTFNLEKCIRVYPHQQDTGAFFIAVFEKNAPLEHEFPERPEELTSKMAQLGLKTGSEGQTKKKIVLPLDANAEPFIFLEPSNKVLQDCWNYYGIDDQFDKSSCLVRNTTGEPTRVIYKALETIREIILLNKDRLNVIHTGVKLFVFQKMDVACPWRVSSESLQTLQHHVKPDRVITTNDKTLKFLLTESFPTLDYVKEQDLDTGFITKIDKLSPGCAFVKIPTDLSGREPLIFPVWVGVNSVNLLIPKETVEELAYRVFDIEPKLKENSGGR</sequence>
<dbReference type="SUPFAM" id="SSF53335">
    <property type="entry name" value="S-adenosyl-L-methionine-dependent methyltransferases"/>
    <property type="match status" value="1"/>
</dbReference>
<feature type="domain" description="SAM-dependent MTase RsmB/NOP-type" evidence="11">
    <location>
        <begin position="69"/>
        <end position="423"/>
    </location>
</feature>
<dbReference type="EMBL" id="HE978320">
    <property type="protein sequence ID" value="CCK71209.1"/>
    <property type="molecule type" value="Genomic_DNA"/>
</dbReference>
<dbReference type="AlphaFoldDB" id="J7S7W2"/>
<comment type="similarity">
    <text evidence="2 10">Belongs to the class I-like SAM-binding methyltransferase superfamily. RsmB/NOP family.</text>
</comment>
<dbReference type="InterPro" id="IPR018314">
    <property type="entry name" value="RsmB/NOL1/NOP2-like_CS"/>
</dbReference>
<evidence type="ECO:0000256" key="9">
    <source>
        <dbReference type="ARBA" id="ARBA00023242"/>
    </source>
</evidence>
<dbReference type="InterPro" id="IPR057286">
    <property type="entry name" value="PUA_NSUN2"/>
</dbReference>
<evidence type="ECO:0000256" key="6">
    <source>
        <dbReference type="ARBA" id="ARBA00022691"/>
    </source>
</evidence>
<dbReference type="InterPro" id="IPR001678">
    <property type="entry name" value="MeTrfase_RsmB-F_NOP2_dom"/>
</dbReference>
<evidence type="ECO:0000256" key="3">
    <source>
        <dbReference type="ARBA" id="ARBA00022555"/>
    </source>
</evidence>
<evidence type="ECO:0000256" key="7">
    <source>
        <dbReference type="ARBA" id="ARBA00022694"/>
    </source>
</evidence>
<dbReference type="GO" id="GO:0005737">
    <property type="term" value="C:cytoplasm"/>
    <property type="evidence" value="ECO:0007669"/>
    <property type="project" value="TreeGrafter"/>
</dbReference>
<dbReference type="InterPro" id="IPR023270">
    <property type="entry name" value="RCMT_NCL1"/>
</dbReference>
<dbReference type="PROSITE" id="PS51686">
    <property type="entry name" value="SAM_MT_RSMB_NOP"/>
    <property type="match status" value="1"/>
</dbReference>
<dbReference type="InterPro" id="IPR057285">
    <property type="entry name" value="Pre-PUA_NSUN2"/>
</dbReference>
<dbReference type="PRINTS" id="PR02011">
    <property type="entry name" value="RCMTNCL1"/>
</dbReference>
<keyword evidence="3" id="KW-0820">tRNA-binding</keyword>
<reference evidence="13" key="2">
    <citation type="submission" date="2012-08" db="EMBL/GenBank/DDBJ databases">
        <title>Genome sequence of Kazachstania naganishii.</title>
        <authorList>
            <person name="Gordon J.L."/>
            <person name="Armisen D."/>
            <person name="Proux-Wera E."/>
            <person name="OhEigeartaigh S.S."/>
            <person name="Byrne K.P."/>
            <person name="Wolfe K.H."/>
        </authorList>
    </citation>
    <scope>NUCLEOTIDE SEQUENCE [LARGE SCALE GENOMIC DNA]</scope>
    <source>
        <strain evidence="13">ATCC MYA-139 / BCRC 22969 / CBS 8797 / CCRC 22969 / KCTC 17520 / NBRC 10181 / NCYC 3082</strain>
    </source>
</reference>
<comment type="subcellular location">
    <subcellularLocation>
        <location evidence="1">Nucleus</location>
    </subcellularLocation>
</comment>